<dbReference type="Proteomes" id="UP000317036">
    <property type="component" value="Unassembled WGS sequence"/>
</dbReference>
<keyword evidence="2" id="KW-1185">Reference proteome</keyword>
<dbReference type="EMBL" id="VNJI01000073">
    <property type="protein sequence ID" value="TVY01005.1"/>
    <property type="molecule type" value="Genomic_DNA"/>
</dbReference>
<gene>
    <name evidence="1" type="ORF">FPZ49_32960</name>
</gene>
<comment type="caution">
    <text evidence="1">The sequence shown here is derived from an EMBL/GenBank/DDBJ whole genome shotgun (WGS) entry which is preliminary data.</text>
</comment>
<evidence type="ECO:0000313" key="1">
    <source>
        <dbReference type="EMBL" id="TVY01005.1"/>
    </source>
</evidence>
<dbReference type="InterPro" id="IPR020516">
    <property type="entry name" value="Uncharacterised_YxcD"/>
</dbReference>
<dbReference type="RefSeq" id="WP_144854577.1">
    <property type="nucleotide sequence ID" value="NZ_VNJI01000073.1"/>
</dbReference>
<protein>
    <submittedName>
        <fullName evidence="1">DUF2653 family protein</fullName>
    </submittedName>
</protein>
<accession>A0A559JM94</accession>
<dbReference type="Pfam" id="PF10850">
    <property type="entry name" value="DUF2653"/>
    <property type="match status" value="1"/>
</dbReference>
<proteinExistence type="predicted"/>
<evidence type="ECO:0000313" key="2">
    <source>
        <dbReference type="Proteomes" id="UP000317036"/>
    </source>
</evidence>
<name>A0A559JM94_9BACL</name>
<dbReference type="OrthoDB" id="2360753at2"/>
<organism evidence="1 2">
    <name type="scientific">Paenibacillus cremeus</name>
    <dbReference type="NCBI Taxonomy" id="2163881"/>
    <lineage>
        <taxon>Bacteria</taxon>
        <taxon>Bacillati</taxon>
        <taxon>Bacillota</taxon>
        <taxon>Bacilli</taxon>
        <taxon>Bacillales</taxon>
        <taxon>Paenibacillaceae</taxon>
        <taxon>Paenibacillus</taxon>
    </lineage>
</organism>
<reference evidence="1 2" key="1">
    <citation type="submission" date="2019-07" db="EMBL/GenBank/DDBJ databases">
        <authorList>
            <person name="Kim J."/>
        </authorList>
    </citation>
    <scope>NUCLEOTIDE SEQUENCE [LARGE SCALE GENOMIC DNA]</scope>
    <source>
        <strain evidence="1 2">JC52</strain>
    </source>
</reference>
<sequence length="91" mass="10687">MRLSEQEIINAICMHMAERKQLQPHQVEVELMYDDDLGFSAEVFTEGRSQILIAANMLEAIERYMLKLYELRVFRDQIRLSLENEIVADIA</sequence>
<dbReference type="AlphaFoldDB" id="A0A559JM94"/>